<evidence type="ECO:0000259" key="12">
    <source>
        <dbReference type="PROSITE" id="PS50979"/>
    </source>
</evidence>
<dbReference type="OrthoDB" id="9807469at2"/>
<dbReference type="NCBIfam" id="NF006367">
    <property type="entry name" value="PRK08591.1"/>
    <property type="match status" value="1"/>
</dbReference>
<keyword evidence="5 8" id="KW-0067">ATP-binding</keyword>
<organism evidence="13 14">
    <name type="scientific">Candidatus Chloroploca asiatica</name>
    <dbReference type="NCBI Taxonomy" id="1506545"/>
    <lineage>
        <taxon>Bacteria</taxon>
        <taxon>Bacillati</taxon>
        <taxon>Chloroflexota</taxon>
        <taxon>Chloroflexia</taxon>
        <taxon>Chloroflexales</taxon>
        <taxon>Chloroflexineae</taxon>
        <taxon>Oscillochloridaceae</taxon>
        <taxon>Candidatus Chloroploca</taxon>
    </lineage>
</organism>
<dbReference type="SMART" id="SM00878">
    <property type="entry name" value="Biotin_carb_C"/>
    <property type="match status" value="1"/>
</dbReference>
<keyword evidence="14" id="KW-1185">Reference proteome</keyword>
<dbReference type="InterPro" id="IPR011053">
    <property type="entry name" value="Single_hybrid_motif"/>
</dbReference>
<dbReference type="PROSITE" id="PS00867">
    <property type="entry name" value="CPSASE_2"/>
    <property type="match status" value="1"/>
</dbReference>
<dbReference type="InterPro" id="IPR016185">
    <property type="entry name" value="PreATP-grasp_dom_sf"/>
</dbReference>
<dbReference type="InterPro" id="IPR005481">
    <property type="entry name" value="BC-like_N"/>
</dbReference>
<feature type="region of interest" description="Disordered" evidence="9">
    <location>
        <begin position="497"/>
        <end position="519"/>
    </location>
</feature>
<dbReference type="InterPro" id="IPR000089">
    <property type="entry name" value="Biotin_lipoyl"/>
</dbReference>
<dbReference type="PANTHER" id="PTHR18866:SF33">
    <property type="entry name" value="METHYLCROTONOYL-COA CARBOXYLASE SUBUNIT ALPHA, MITOCHONDRIAL-RELATED"/>
    <property type="match status" value="1"/>
</dbReference>
<dbReference type="PROSITE" id="PS50979">
    <property type="entry name" value="BC"/>
    <property type="match status" value="1"/>
</dbReference>
<dbReference type="GO" id="GO:0005524">
    <property type="term" value="F:ATP binding"/>
    <property type="evidence" value="ECO:0007669"/>
    <property type="project" value="UniProtKB-UniRule"/>
</dbReference>
<evidence type="ECO:0000256" key="6">
    <source>
        <dbReference type="ARBA" id="ARBA00022842"/>
    </source>
</evidence>
<dbReference type="GO" id="GO:0046872">
    <property type="term" value="F:metal ion binding"/>
    <property type="evidence" value="ECO:0007669"/>
    <property type="project" value="InterPro"/>
</dbReference>
<dbReference type="InterPro" id="IPR050856">
    <property type="entry name" value="Biotin_carboxylase_complex"/>
</dbReference>
<dbReference type="InterPro" id="IPR011054">
    <property type="entry name" value="Rudment_hybrid_motif"/>
</dbReference>
<protein>
    <recommendedName>
        <fullName evidence="2">biotin carboxylase</fullName>
        <ecNumber evidence="2">6.3.4.14</ecNumber>
    </recommendedName>
</protein>
<name>A0A2H3KKV8_9CHLR</name>
<dbReference type="InterPro" id="IPR001882">
    <property type="entry name" value="Biotin_BS"/>
</dbReference>
<dbReference type="EMBL" id="LYXE01000090">
    <property type="protein sequence ID" value="PDV98671.1"/>
    <property type="molecule type" value="Genomic_DNA"/>
</dbReference>
<reference evidence="13 14" key="1">
    <citation type="submission" date="2016-05" db="EMBL/GenBank/DDBJ databases">
        <authorList>
            <person name="Lavstsen T."/>
            <person name="Jespersen J.S."/>
        </authorList>
    </citation>
    <scope>NUCLEOTIDE SEQUENCE [LARGE SCALE GENOMIC DNA]</scope>
    <source>
        <strain evidence="13 14">B7-9</strain>
    </source>
</reference>
<dbReference type="Pfam" id="PF00364">
    <property type="entry name" value="Biotin_lipoyl"/>
    <property type="match status" value="1"/>
</dbReference>
<keyword evidence="6" id="KW-0460">Magnesium</keyword>
<dbReference type="PROSITE" id="PS00188">
    <property type="entry name" value="BIOTIN"/>
    <property type="match status" value="1"/>
</dbReference>
<dbReference type="SUPFAM" id="SSF56059">
    <property type="entry name" value="Glutathione synthetase ATP-binding domain-like"/>
    <property type="match status" value="1"/>
</dbReference>
<dbReference type="PROSITE" id="PS50968">
    <property type="entry name" value="BIOTINYL_LIPOYL"/>
    <property type="match status" value="1"/>
</dbReference>
<comment type="caution">
    <text evidence="13">The sequence shown here is derived from an EMBL/GenBank/DDBJ whole genome shotgun (WGS) entry which is preliminary data.</text>
</comment>
<dbReference type="SUPFAM" id="SSF51230">
    <property type="entry name" value="Single hybrid motif"/>
    <property type="match status" value="1"/>
</dbReference>
<dbReference type="InterPro" id="IPR011761">
    <property type="entry name" value="ATP-grasp"/>
</dbReference>
<dbReference type="FunFam" id="3.40.50.20:FF:000010">
    <property type="entry name" value="Propionyl-CoA carboxylase subunit alpha"/>
    <property type="match status" value="1"/>
</dbReference>
<dbReference type="GO" id="GO:0004075">
    <property type="term" value="F:biotin carboxylase activity"/>
    <property type="evidence" value="ECO:0007669"/>
    <property type="project" value="UniProtKB-EC"/>
</dbReference>
<dbReference type="Gene3D" id="3.30.470.20">
    <property type="entry name" value="ATP-grasp fold, B domain"/>
    <property type="match status" value="1"/>
</dbReference>
<evidence type="ECO:0000256" key="9">
    <source>
        <dbReference type="SAM" id="MobiDB-lite"/>
    </source>
</evidence>
<proteinExistence type="predicted"/>
<dbReference type="Gene3D" id="2.40.50.100">
    <property type="match status" value="1"/>
</dbReference>
<evidence type="ECO:0000256" key="4">
    <source>
        <dbReference type="ARBA" id="ARBA00022741"/>
    </source>
</evidence>
<dbReference type="FunFam" id="2.40.50.100:FF:000003">
    <property type="entry name" value="Acetyl-CoA carboxylase biotin carboxyl carrier protein"/>
    <property type="match status" value="1"/>
</dbReference>
<dbReference type="InterPro" id="IPR011764">
    <property type="entry name" value="Biotin_carboxylation_dom"/>
</dbReference>
<evidence type="ECO:0000313" key="14">
    <source>
        <dbReference type="Proteomes" id="UP000220922"/>
    </source>
</evidence>
<dbReference type="Pfam" id="PF00289">
    <property type="entry name" value="Biotin_carb_N"/>
    <property type="match status" value="1"/>
</dbReference>
<evidence type="ECO:0000256" key="2">
    <source>
        <dbReference type="ARBA" id="ARBA00013263"/>
    </source>
</evidence>
<dbReference type="InterPro" id="IPR005482">
    <property type="entry name" value="Biotin_COase_C"/>
</dbReference>
<feature type="domain" description="ATP-grasp" evidence="11">
    <location>
        <begin position="120"/>
        <end position="316"/>
    </location>
</feature>
<evidence type="ECO:0000256" key="1">
    <source>
        <dbReference type="ARBA" id="ARBA00001953"/>
    </source>
</evidence>
<evidence type="ECO:0000256" key="8">
    <source>
        <dbReference type="PROSITE-ProRule" id="PRU00409"/>
    </source>
</evidence>
<dbReference type="FunFam" id="3.30.1490.20:FF:000003">
    <property type="entry name" value="acetyl-CoA carboxylase isoform X1"/>
    <property type="match status" value="1"/>
</dbReference>
<dbReference type="RefSeq" id="WP_097653026.1">
    <property type="nucleotide sequence ID" value="NZ_LYXE01000090.1"/>
</dbReference>
<dbReference type="AlphaFoldDB" id="A0A2H3KKV8"/>
<evidence type="ECO:0000313" key="13">
    <source>
        <dbReference type="EMBL" id="PDV98671.1"/>
    </source>
</evidence>
<sequence>MFDTVLIANRGEIAIRVMRACRELGMRAVAVYSEADRDAPHVAYADAAYLLGPAPSSESYLNIPRLIEVAREAGAGAIHPGYGFLAENPDFARAVAEAGMVFVGPPPEAMERMGGKTAARSEATAAGVPVVPGTLEPLDDLAEISRLADEFGYPIAIKAVGGGGGRGLRVVRAASEISDAFASARREAETSFKNSALYVEKYLPSPRHIEIQILADTHGNVVHLGERDCSIQRRHQKLIEESPSPALTPELRLEMGQAAVRLAKAVNYFSAGTLEFLFQDGEYYFLEMNTRIQVEHTVTEMVYGVDLVKAQLRIARGEPLWMRQEDLTPRGHAIECRINAEDPLHNFRPALGTITTYHEPSGLGVRVDSGVRPNYTIPEYYDSLLAKLVVWAETRPEAISRGLRALAEYDLGGVATTIPFHRAALGHPVFASGTDISVNFIAQHPELVETARALSASLEPVEADAAAEPRTFTVEVNHRRFGVKVFGVGALAAAPASGAAPTRTGKPVGKAKKATGGPKVDGVISPIQGRVAAVRAEPGQQVEAGQVLFIIEAMKMENEITAPHAGTIAEVRVQVGATIETGGVLATYAAHA</sequence>
<dbReference type="SUPFAM" id="SSF51246">
    <property type="entry name" value="Rudiment single hybrid motif"/>
    <property type="match status" value="1"/>
</dbReference>
<evidence type="ECO:0000256" key="3">
    <source>
        <dbReference type="ARBA" id="ARBA00022598"/>
    </source>
</evidence>
<keyword evidence="4 8" id="KW-0547">Nucleotide-binding</keyword>
<keyword evidence="7" id="KW-0092">Biotin</keyword>
<dbReference type="Pfam" id="PF02785">
    <property type="entry name" value="Biotin_carb_C"/>
    <property type="match status" value="1"/>
</dbReference>
<dbReference type="GO" id="GO:2001295">
    <property type="term" value="P:malonyl-CoA biosynthetic process"/>
    <property type="evidence" value="ECO:0007669"/>
    <property type="project" value="UniProtKB-UniPathway"/>
</dbReference>
<feature type="domain" description="Lipoyl-binding" evidence="10">
    <location>
        <begin position="512"/>
        <end position="589"/>
    </location>
</feature>
<keyword evidence="3" id="KW-0436">Ligase</keyword>
<dbReference type="SUPFAM" id="SSF52440">
    <property type="entry name" value="PreATP-grasp domain"/>
    <property type="match status" value="1"/>
</dbReference>
<comment type="cofactor">
    <cofactor evidence="1">
        <name>biotin</name>
        <dbReference type="ChEBI" id="CHEBI:57586"/>
    </cofactor>
</comment>
<dbReference type="PANTHER" id="PTHR18866">
    <property type="entry name" value="CARBOXYLASE:PYRUVATE/ACETYL-COA/PROPIONYL-COA CARBOXYLASE"/>
    <property type="match status" value="1"/>
</dbReference>
<evidence type="ECO:0000259" key="11">
    <source>
        <dbReference type="PROSITE" id="PS50975"/>
    </source>
</evidence>
<dbReference type="NCBIfam" id="TIGR00514">
    <property type="entry name" value="accC"/>
    <property type="match status" value="1"/>
</dbReference>
<evidence type="ECO:0000256" key="5">
    <source>
        <dbReference type="ARBA" id="ARBA00022840"/>
    </source>
</evidence>
<evidence type="ECO:0000256" key="7">
    <source>
        <dbReference type="ARBA" id="ARBA00023267"/>
    </source>
</evidence>
<dbReference type="EC" id="6.3.4.14" evidence="2"/>
<feature type="domain" description="Biotin carboxylation" evidence="12">
    <location>
        <begin position="1"/>
        <end position="446"/>
    </location>
</feature>
<dbReference type="InterPro" id="IPR004549">
    <property type="entry name" value="Acetyl_CoA_COase_biotin_COase"/>
</dbReference>
<dbReference type="Proteomes" id="UP000220922">
    <property type="component" value="Unassembled WGS sequence"/>
</dbReference>
<dbReference type="CDD" id="cd06850">
    <property type="entry name" value="biotinyl_domain"/>
    <property type="match status" value="1"/>
</dbReference>
<evidence type="ECO:0000259" key="10">
    <source>
        <dbReference type="PROSITE" id="PS50968"/>
    </source>
</evidence>
<accession>A0A2H3KKV8</accession>
<dbReference type="UniPathway" id="UPA00655">
    <property type="reaction ID" value="UER00711"/>
</dbReference>
<dbReference type="InterPro" id="IPR005479">
    <property type="entry name" value="CPAse_ATP-bd"/>
</dbReference>
<dbReference type="PROSITE" id="PS50975">
    <property type="entry name" value="ATP_GRASP"/>
    <property type="match status" value="1"/>
</dbReference>
<dbReference type="Pfam" id="PF02786">
    <property type="entry name" value="CPSase_L_D2"/>
    <property type="match status" value="1"/>
</dbReference>
<gene>
    <name evidence="13" type="ORF">A9Q02_01630</name>
</gene>